<dbReference type="AlphaFoldDB" id="A0AA38GTK7"/>
<comment type="caution">
    <text evidence="1">The sequence shown here is derived from an EMBL/GenBank/DDBJ whole genome shotgun (WGS) entry which is preliminary data.</text>
</comment>
<evidence type="ECO:0000313" key="1">
    <source>
        <dbReference type="EMBL" id="KAH9327958.1"/>
    </source>
</evidence>
<name>A0AA38GTK7_TAXCH</name>
<sequence length="79" mass="8961">NLLVLKQSLLPVCKMKINMRGAKEIVRAELKLSQLQMVQLLHLKKMYVGNIQDLHPAITDEDIYSCHPVDLLKNGISAH</sequence>
<proteinExistence type="predicted"/>
<keyword evidence="2" id="KW-1185">Reference proteome</keyword>
<feature type="non-terminal residue" evidence="1">
    <location>
        <position position="1"/>
    </location>
</feature>
<accession>A0AA38GTK7</accession>
<evidence type="ECO:0000313" key="2">
    <source>
        <dbReference type="Proteomes" id="UP000824469"/>
    </source>
</evidence>
<protein>
    <submittedName>
        <fullName evidence="1">Uncharacterized protein</fullName>
    </submittedName>
</protein>
<dbReference type="EMBL" id="JAHRHJ020000001">
    <property type="protein sequence ID" value="KAH9327958.1"/>
    <property type="molecule type" value="Genomic_DNA"/>
</dbReference>
<organism evidence="1 2">
    <name type="scientific">Taxus chinensis</name>
    <name type="common">Chinese yew</name>
    <name type="synonym">Taxus wallichiana var. chinensis</name>
    <dbReference type="NCBI Taxonomy" id="29808"/>
    <lineage>
        <taxon>Eukaryota</taxon>
        <taxon>Viridiplantae</taxon>
        <taxon>Streptophyta</taxon>
        <taxon>Embryophyta</taxon>
        <taxon>Tracheophyta</taxon>
        <taxon>Spermatophyta</taxon>
        <taxon>Pinopsida</taxon>
        <taxon>Pinidae</taxon>
        <taxon>Conifers II</taxon>
        <taxon>Cupressales</taxon>
        <taxon>Taxaceae</taxon>
        <taxon>Taxus</taxon>
    </lineage>
</organism>
<gene>
    <name evidence="1" type="ORF">KI387_000066</name>
</gene>
<dbReference type="Proteomes" id="UP000824469">
    <property type="component" value="Unassembled WGS sequence"/>
</dbReference>
<reference evidence="1 2" key="1">
    <citation type="journal article" date="2021" name="Nat. Plants">
        <title>The Taxus genome provides insights into paclitaxel biosynthesis.</title>
        <authorList>
            <person name="Xiong X."/>
            <person name="Gou J."/>
            <person name="Liao Q."/>
            <person name="Li Y."/>
            <person name="Zhou Q."/>
            <person name="Bi G."/>
            <person name="Li C."/>
            <person name="Du R."/>
            <person name="Wang X."/>
            <person name="Sun T."/>
            <person name="Guo L."/>
            <person name="Liang H."/>
            <person name="Lu P."/>
            <person name="Wu Y."/>
            <person name="Zhang Z."/>
            <person name="Ro D.K."/>
            <person name="Shang Y."/>
            <person name="Huang S."/>
            <person name="Yan J."/>
        </authorList>
    </citation>
    <scope>NUCLEOTIDE SEQUENCE [LARGE SCALE GENOMIC DNA]</scope>
    <source>
        <strain evidence="1">Ta-2019</strain>
    </source>
</reference>